<organism evidence="1 2">
    <name type="scientific">Kocuria dechangensis</name>
    <dbReference type="NCBI Taxonomy" id="1176249"/>
    <lineage>
        <taxon>Bacteria</taxon>
        <taxon>Bacillati</taxon>
        <taxon>Actinomycetota</taxon>
        <taxon>Actinomycetes</taxon>
        <taxon>Micrococcales</taxon>
        <taxon>Micrococcaceae</taxon>
        <taxon>Kocuria</taxon>
    </lineage>
</organism>
<evidence type="ECO:0000313" key="2">
    <source>
        <dbReference type="Proteomes" id="UP000638848"/>
    </source>
</evidence>
<comment type="caution">
    <text evidence="1">The sequence shown here is derived from an EMBL/GenBank/DDBJ whole genome shotgun (WGS) entry which is preliminary data.</text>
</comment>
<keyword evidence="2" id="KW-1185">Reference proteome</keyword>
<accession>A0A917H9S7</accession>
<gene>
    <name evidence="1" type="ORF">GCM10011374_40750</name>
</gene>
<reference evidence="1" key="1">
    <citation type="journal article" date="2014" name="Int. J. Syst. Evol. Microbiol.">
        <title>Complete genome sequence of Corynebacterium casei LMG S-19264T (=DSM 44701T), isolated from a smear-ripened cheese.</title>
        <authorList>
            <consortium name="US DOE Joint Genome Institute (JGI-PGF)"/>
            <person name="Walter F."/>
            <person name="Albersmeier A."/>
            <person name="Kalinowski J."/>
            <person name="Ruckert C."/>
        </authorList>
    </citation>
    <scope>NUCLEOTIDE SEQUENCE</scope>
    <source>
        <strain evidence="1">CGMCC 1.12187</strain>
    </source>
</reference>
<dbReference type="Proteomes" id="UP000638848">
    <property type="component" value="Unassembled WGS sequence"/>
</dbReference>
<sequence length="71" mass="7951">MMRSGWIVGLGRVKPGDQIEVWDQQQLRHLGTVSQVAPHLGVLWIVEATTGLPKLIQAREYRLCFAPSQPS</sequence>
<name>A0A917H9S7_9MICC</name>
<protein>
    <submittedName>
        <fullName evidence="1">Uncharacterized protein</fullName>
    </submittedName>
</protein>
<reference evidence="1" key="2">
    <citation type="submission" date="2020-09" db="EMBL/GenBank/DDBJ databases">
        <authorList>
            <person name="Sun Q."/>
            <person name="Zhou Y."/>
        </authorList>
    </citation>
    <scope>NUCLEOTIDE SEQUENCE</scope>
    <source>
        <strain evidence="1">CGMCC 1.12187</strain>
    </source>
</reference>
<dbReference type="AlphaFoldDB" id="A0A917H9S7"/>
<proteinExistence type="predicted"/>
<evidence type="ECO:0000313" key="1">
    <source>
        <dbReference type="EMBL" id="GGG71859.1"/>
    </source>
</evidence>
<dbReference type="RefSeq" id="WP_188540507.1">
    <property type="nucleotide sequence ID" value="NZ_BMEQ01000050.1"/>
</dbReference>
<dbReference type="EMBL" id="BMEQ01000050">
    <property type="protein sequence ID" value="GGG71859.1"/>
    <property type="molecule type" value="Genomic_DNA"/>
</dbReference>